<comment type="similarity">
    <text evidence="2">Belongs to the RmuC family.</text>
</comment>
<evidence type="ECO:0000256" key="5">
    <source>
        <dbReference type="ARBA" id="ARBA00023172"/>
    </source>
</evidence>
<protein>
    <recommendedName>
        <fullName evidence="3">DNA recombination protein RmuC homolog</fullName>
    </recommendedName>
</protein>
<evidence type="ECO:0000313" key="8">
    <source>
        <dbReference type="EMBL" id="OEO28683.1"/>
    </source>
</evidence>
<dbReference type="AlphaFoldDB" id="A0A1E5XJB0"/>
<feature type="transmembrane region" description="Helical" evidence="7">
    <location>
        <begin position="17"/>
        <end position="37"/>
    </location>
</feature>
<evidence type="ECO:0000256" key="1">
    <source>
        <dbReference type="ARBA" id="ARBA00003416"/>
    </source>
</evidence>
<dbReference type="PANTHER" id="PTHR30563">
    <property type="entry name" value="DNA RECOMBINATION PROTEIN RMUC"/>
    <property type="match status" value="1"/>
</dbReference>
<feature type="coiled-coil region" evidence="6">
    <location>
        <begin position="38"/>
        <end position="65"/>
    </location>
</feature>
<evidence type="ECO:0000256" key="3">
    <source>
        <dbReference type="ARBA" id="ARBA00021840"/>
    </source>
</evidence>
<comment type="function">
    <text evidence="1">Involved in DNA recombination.</text>
</comment>
<evidence type="ECO:0000313" key="9">
    <source>
        <dbReference type="Proteomes" id="UP000095463"/>
    </source>
</evidence>
<evidence type="ECO:0000256" key="7">
    <source>
        <dbReference type="SAM" id="Phobius"/>
    </source>
</evidence>
<keyword evidence="4 6" id="KW-0175">Coiled coil</keyword>
<proteinExistence type="inferred from homology"/>
<name>A0A1E5XJB0_9HYPH</name>
<keyword evidence="5" id="KW-0233">DNA recombination</keyword>
<dbReference type="GO" id="GO:0006310">
    <property type="term" value="P:DNA recombination"/>
    <property type="evidence" value="ECO:0007669"/>
    <property type="project" value="UniProtKB-KW"/>
</dbReference>
<gene>
    <name evidence="8" type="ORF">VW23_003395</name>
</gene>
<dbReference type="Proteomes" id="UP000095463">
    <property type="component" value="Unassembled WGS sequence"/>
</dbReference>
<evidence type="ECO:0000256" key="6">
    <source>
        <dbReference type="SAM" id="Coils"/>
    </source>
</evidence>
<comment type="caution">
    <text evidence="8">The sequence shown here is derived from an EMBL/GenBank/DDBJ whole genome shotgun (WGS) entry which is preliminary data.</text>
</comment>
<sequence>MDRVLFVIADFPVTLEIAAYAAVGIVAALLVALLVVVMRQSRARAEEAEQRAEEAAAAQLKAQETERYIADMVRVQSEMTGRMQTMSEIFGSRTSDLARLVNDRLDSQGQRIGAAMQESNVKTNESLAKLQERLAVIDRAQSNITQLSQNVVSLQSILANKQTRGAFGQGRMEAIIGDGLAQNAYAFQATLSNGSRPDALVYMPNGAPSLVIDAKFPLESWQGFSGAGDGEDPRFAASRFRNDMGVHIKAISEKYLIAGETADTAFLFVPSESIFADLHEHFEDVVQRALKARIVIVSPSILMLSIQVVQALLRDVKMREEAYRIQTEVRALLTDVGRLDERVRKLQTHFTQAAGDIGDIVTSSSKIVKRGERIEAMEFDETRPEPQRLAGE</sequence>
<dbReference type="Pfam" id="PF02646">
    <property type="entry name" value="RmuC"/>
    <property type="match status" value="1"/>
</dbReference>
<dbReference type="RefSeq" id="WP_069911985.1">
    <property type="nucleotide sequence ID" value="NZ_LAJE02000362.1"/>
</dbReference>
<evidence type="ECO:0000256" key="4">
    <source>
        <dbReference type="ARBA" id="ARBA00023054"/>
    </source>
</evidence>
<keyword evidence="7" id="KW-1133">Transmembrane helix</keyword>
<keyword evidence="7" id="KW-0812">Transmembrane</keyword>
<accession>A0A1E5XJB0</accession>
<dbReference type="OrthoDB" id="370725at2"/>
<reference evidence="8 9" key="1">
    <citation type="journal article" date="2015" name="Genome Announc.">
        <title>Genome Assemblies of Three Soil-Associated Devosia species: D. insulae, D. limi, and D. soli.</title>
        <authorList>
            <person name="Hassan Y.I."/>
            <person name="Lepp D."/>
            <person name="Zhou T."/>
        </authorList>
    </citation>
    <scope>NUCLEOTIDE SEQUENCE [LARGE SCALE GENOMIC DNA]</scope>
    <source>
        <strain evidence="8 9">DS-56</strain>
    </source>
</reference>
<dbReference type="EMBL" id="LAJE02000362">
    <property type="protein sequence ID" value="OEO28683.1"/>
    <property type="molecule type" value="Genomic_DNA"/>
</dbReference>
<organism evidence="8 9">
    <name type="scientific">Devosia insulae DS-56</name>
    <dbReference type="NCBI Taxonomy" id="1116389"/>
    <lineage>
        <taxon>Bacteria</taxon>
        <taxon>Pseudomonadati</taxon>
        <taxon>Pseudomonadota</taxon>
        <taxon>Alphaproteobacteria</taxon>
        <taxon>Hyphomicrobiales</taxon>
        <taxon>Devosiaceae</taxon>
        <taxon>Devosia</taxon>
    </lineage>
</organism>
<dbReference type="PANTHER" id="PTHR30563:SF0">
    <property type="entry name" value="DNA RECOMBINATION PROTEIN RMUC"/>
    <property type="match status" value="1"/>
</dbReference>
<dbReference type="InterPro" id="IPR003798">
    <property type="entry name" value="DNA_recombination_RmuC"/>
</dbReference>
<keyword evidence="7" id="KW-0472">Membrane</keyword>
<evidence type="ECO:0000256" key="2">
    <source>
        <dbReference type="ARBA" id="ARBA00009840"/>
    </source>
</evidence>
<keyword evidence="9" id="KW-1185">Reference proteome</keyword>